<dbReference type="PROSITE" id="PS52016">
    <property type="entry name" value="TONB_DEPENDENT_REC_3"/>
    <property type="match status" value="1"/>
</dbReference>
<evidence type="ECO:0000313" key="12">
    <source>
        <dbReference type="EMBL" id="GEP95141.1"/>
    </source>
</evidence>
<dbReference type="Gene3D" id="2.60.40.1120">
    <property type="entry name" value="Carboxypeptidase-like, regulatory domain"/>
    <property type="match status" value="1"/>
</dbReference>
<evidence type="ECO:0000313" key="13">
    <source>
        <dbReference type="Proteomes" id="UP000321436"/>
    </source>
</evidence>
<dbReference type="InterPro" id="IPR039426">
    <property type="entry name" value="TonB-dep_rcpt-like"/>
</dbReference>
<dbReference type="NCBIfam" id="TIGR04057">
    <property type="entry name" value="SusC_RagA_signa"/>
    <property type="match status" value="1"/>
</dbReference>
<evidence type="ECO:0000256" key="6">
    <source>
        <dbReference type="ARBA" id="ARBA00023136"/>
    </source>
</evidence>
<keyword evidence="6 8" id="KW-0472">Membrane</keyword>
<reference evidence="12 13" key="1">
    <citation type="submission" date="2019-07" db="EMBL/GenBank/DDBJ databases">
        <title>Whole genome shotgun sequence of Chitinophaga cymbidii NBRC 109752.</title>
        <authorList>
            <person name="Hosoyama A."/>
            <person name="Uohara A."/>
            <person name="Ohji S."/>
            <person name="Ichikawa N."/>
        </authorList>
    </citation>
    <scope>NUCLEOTIDE SEQUENCE [LARGE SCALE GENOMIC DNA]</scope>
    <source>
        <strain evidence="12 13">NBRC 109752</strain>
    </source>
</reference>
<evidence type="ECO:0000256" key="4">
    <source>
        <dbReference type="ARBA" id="ARBA00022692"/>
    </source>
</evidence>
<evidence type="ECO:0000256" key="2">
    <source>
        <dbReference type="ARBA" id="ARBA00022448"/>
    </source>
</evidence>
<dbReference type="Proteomes" id="UP000321436">
    <property type="component" value="Unassembled WGS sequence"/>
</dbReference>
<dbReference type="GO" id="GO:0009279">
    <property type="term" value="C:cell outer membrane"/>
    <property type="evidence" value="ECO:0007669"/>
    <property type="project" value="UniProtKB-SubCell"/>
</dbReference>
<evidence type="ECO:0000256" key="3">
    <source>
        <dbReference type="ARBA" id="ARBA00022452"/>
    </source>
</evidence>
<protein>
    <submittedName>
        <fullName evidence="12">SusC/RagA family TonB-linked outer membrane protein</fullName>
    </submittedName>
</protein>
<evidence type="ECO:0000256" key="7">
    <source>
        <dbReference type="ARBA" id="ARBA00023237"/>
    </source>
</evidence>
<evidence type="ECO:0000256" key="8">
    <source>
        <dbReference type="PROSITE-ProRule" id="PRU01360"/>
    </source>
</evidence>
<gene>
    <name evidence="12" type="ORF">CCY01nite_14010</name>
</gene>
<proteinExistence type="inferred from homology"/>
<dbReference type="Pfam" id="PF13715">
    <property type="entry name" value="CarbopepD_reg_2"/>
    <property type="match status" value="1"/>
</dbReference>
<dbReference type="InterPro" id="IPR037066">
    <property type="entry name" value="Plug_dom_sf"/>
</dbReference>
<dbReference type="Pfam" id="PF07715">
    <property type="entry name" value="Plug"/>
    <property type="match status" value="1"/>
</dbReference>
<keyword evidence="7 8" id="KW-0998">Cell outer membrane</keyword>
<comment type="caution">
    <text evidence="12">The sequence shown here is derived from an EMBL/GenBank/DDBJ whole genome shotgun (WGS) entry which is preliminary data.</text>
</comment>
<keyword evidence="4 8" id="KW-0812">Transmembrane</keyword>
<dbReference type="Gene3D" id="2.40.170.20">
    <property type="entry name" value="TonB-dependent receptor, beta-barrel domain"/>
    <property type="match status" value="1"/>
</dbReference>
<dbReference type="NCBIfam" id="TIGR04056">
    <property type="entry name" value="OMP_RagA_SusC"/>
    <property type="match status" value="1"/>
</dbReference>
<dbReference type="AlphaFoldDB" id="A0A512RHH7"/>
<organism evidence="12 13">
    <name type="scientific">Chitinophaga cymbidii</name>
    <dbReference type="NCBI Taxonomy" id="1096750"/>
    <lineage>
        <taxon>Bacteria</taxon>
        <taxon>Pseudomonadati</taxon>
        <taxon>Bacteroidota</taxon>
        <taxon>Chitinophagia</taxon>
        <taxon>Chitinophagales</taxon>
        <taxon>Chitinophagaceae</taxon>
        <taxon>Chitinophaga</taxon>
    </lineage>
</organism>
<dbReference type="Pfam" id="PF00593">
    <property type="entry name" value="TonB_dep_Rec_b-barrel"/>
    <property type="match status" value="1"/>
</dbReference>
<dbReference type="InterPro" id="IPR008969">
    <property type="entry name" value="CarboxyPept-like_regulatory"/>
</dbReference>
<evidence type="ECO:0000256" key="9">
    <source>
        <dbReference type="RuleBase" id="RU003357"/>
    </source>
</evidence>
<evidence type="ECO:0000259" key="10">
    <source>
        <dbReference type="Pfam" id="PF00593"/>
    </source>
</evidence>
<evidence type="ECO:0000256" key="5">
    <source>
        <dbReference type="ARBA" id="ARBA00023077"/>
    </source>
</evidence>
<comment type="similarity">
    <text evidence="8 9">Belongs to the TonB-dependent receptor family.</text>
</comment>
<keyword evidence="5 9" id="KW-0798">TonB box</keyword>
<dbReference type="InterPro" id="IPR036942">
    <property type="entry name" value="Beta-barrel_TonB_sf"/>
</dbReference>
<dbReference type="SUPFAM" id="SSF56935">
    <property type="entry name" value="Porins"/>
    <property type="match status" value="1"/>
</dbReference>
<evidence type="ECO:0000259" key="11">
    <source>
        <dbReference type="Pfam" id="PF07715"/>
    </source>
</evidence>
<feature type="domain" description="TonB-dependent receptor-like beta-barrel" evidence="10">
    <location>
        <begin position="511"/>
        <end position="846"/>
    </location>
</feature>
<name>A0A512RHH7_9BACT</name>
<keyword evidence="13" id="KW-1185">Reference proteome</keyword>
<evidence type="ECO:0000256" key="1">
    <source>
        <dbReference type="ARBA" id="ARBA00004571"/>
    </source>
</evidence>
<feature type="domain" description="TonB-dependent receptor plug" evidence="11">
    <location>
        <begin position="216"/>
        <end position="332"/>
    </location>
</feature>
<dbReference type="Gene3D" id="2.170.130.10">
    <property type="entry name" value="TonB-dependent receptor, plug domain"/>
    <property type="match status" value="1"/>
</dbReference>
<dbReference type="InterPro" id="IPR012910">
    <property type="entry name" value="Plug_dom"/>
</dbReference>
<dbReference type="InterPro" id="IPR023996">
    <property type="entry name" value="TonB-dep_OMP_SusC/RagA"/>
</dbReference>
<sequence>MSVSATGLSQSVTLSGRQLSLKKVFAAIEQQTGYVVFSNRGDLDGARPVSLDVQDMPLVAFLDVVMKGQPLNYIIEGKTIVLSLKPATPAPQTDANRTAVRINIAGRVVNENNEAIPRATISVKGTGKVILADDEGNFSINGVEEPFVFEISAVGFATMTLRVNNGKVYPTGQPMKGYFTNSENGQLTVYLGKSVSPLDEVQVIAYGQSTRRMGLGNVTTIRAEEIAKQPVNNVLLALQGRVPGMQINTNTGSLPGAVPEVRIRGINSIDAGRSPLYILNGIPLRESEANLGGPLQMISTLLNINPADIESIEVLKDAEATAIYGSRGANGVVLITTKKGQAGKTRVAVNAYTGVGTVARRLPLMDVHQYNAMRREAFAGDGLTPTANGAPDLFTWDTVHTKDWQEEMIGGSAITHDVNASISGGNANTTFLVNGSYHKDGTVYPGDFDANRKSVRMSIDHRAVGGKLGISASAAATSTFIGLMTSDLISYVRLPASYPMYKEDGSPNFTGPSGHPLAYLMQPCDNNTNTYNGNLAIRFSPLKNLNLKLTAGIDNAILDQTMKVPSASQANNADARLNIRNSNIKTWIAEPQLDYTIYANRHTVNVLAGGTWQKTTTKSLGANGTGFTNDALLDNIASAATIYTYGYNTKYAYNSFFSRISYNWNQEYLANLSFRRDGSSRFGPGKRFGNFGAVSAGWIFSQNKAVKKALPFMSFGKLRASYGINGNDQIDDYGYITTYASGQPYQGSTLLPTNLANPDYRWEENRKLETALETGFMQDRLLFSMSWFRNRTDNQLINYVISPQSGYGSYPANFPALLQNTGWEFQVNSSNIARKDFSWRTLVNFSISRNKLLSFPNIEQTSYSSQYFIGYPLSVMQAYHFLGLNDKGVPVLEDKSGNGGISSDDRSIVGSNNPMFGGISNEFSYKGVNLSFFFEYSHISAFDNSISASRVGAIGANPLTQVLDRWQQPGDEAFTKTPRFTTAASTYNARFYSQSDIFWMDYNIIRLRNVSLSYDLPRSWLQKAHLSNLQVYMHAQNLWVADRNKYRYDPESGNQNMPPLRTITFGINCTL</sequence>
<accession>A0A512RHH7</accession>
<keyword evidence="2 8" id="KW-0813">Transport</keyword>
<comment type="subcellular location">
    <subcellularLocation>
        <location evidence="1 8">Cell outer membrane</location>
        <topology evidence="1 8">Multi-pass membrane protein</topology>
    </subcellularLocation>
</comment>
<dbReference type="SUPFAM" id="SSF49464">
    <property type="entry name" value="Carboxypeptidase regulatory domain-like"/>
    <property type="match status" value="1"/>
</dbReference>
<dbReference type="InterPro" id="IPR000531">
    <property type="entry name" value="Beta-barrel_TonB"/>
</dbReference>
<keyword evidence="3 8" id="KW-1134">Transmembrane beta strand</keyword>
<dbReference type="InterPro" id="IPR023997">
    <property type="entry name" value="TonB-dep_OMP_SusC/RagA_CS"/>
</dbReference>
<dbReference type="EMBL" id="BKAU01000001">
    <property type="protein sequence ID" value="GEP95141.1"/>
    <property type="molecule type" value="Genomic_DNA"/>
</dbReference>